<evidence type="ECO:0000256" key="8">
    <source>
        <dbReference type="SAM" id="MobiDB-lite"/>
    </source>
</evidence>
<dbReference type="InParanoid" id="A0A3P8WSZ2"/>
<comment type="subcellular location">
    <subcellularLocation>
        <location evidence="1">Membrane</location>
        <topology evidence="1">Single-pass type I membrane protein</topology>
    </subcellularLocation>
</comment>
<feature type="domain" description="Fibronectin type-III" evidence="10">
    <location>
        <begin position="506"/>
        <end position="602"/>
    </location>
</feature>
<dbReference type="InterPro" id="IPR036116">
    <property type="entry name" value="FN3_sf"/>
</dbReference>
<evidence type="ECO:0000313" key="11">
    <source>
        <dbReference type="Ensembl" id="ENSCSEP00000027750.1"/>
    </source>
</evidence>
<feature type="compositionally biased region" description="Acidic residues" evidence="8">
    <location>
        <begin position="1038"/>
        <end position="1049"/>
    </location>
</feature>
<keyword evidence="5 9" id="KW-0472">Membrane</keyword>
<evidence type="ECO:0000256" key="6">
    <source>
        <dbReference type="ARBA" id="ARBA00023170"/>
    </source>
</evidence>
<dbReference type="GO" id="GO:0033210">
    <property type="term" value="P:leptin-mediated signaling pathway"/>
    <property type="evidence" value="ECO:0007669"/>
    <property type="project" value="Ensembl"/>
</dbReference>
<keyword evidence="6" id="KW-0675">Receptor</keyword>
<dbReference type="GO" id="GO:0001556">
    <property type="term" value="P:oocyte maturation"/>
    <property type="evidence" value="ECO:0007669"/>
    <property type="project" value="Ensembl"/>
</dbReference>
<evidence type="ECO:0000313" key="12">
    <source>
        <dbReference type="Proteomes" id="UP000265120"/>
    </source>
</evidence>
<reference evidence="11" key="3">
    <citation type="submission" date="2025-09" db="UniProtKB">
        <authorList>
            <consortium name="Ensembl"/>
        </authorList>
    </citation>
    <scope>IDENTIFICATION</scope>
</reference>
<proteinExistence type="predicted"/>
<accession>A0A3P8WSZ2</accession>
<feature type="domain" description="Fibronectin type-III" evidence="10">
    <location>
        <begin position="213"/>
        <end position="313"/>
    </location>
</feature>
<dbReference type="GO" id="GO:0048839">
    <property type="term" value="P:inner ear development"/>
    <property type="evidence" value="ECO:0007669"/>
    <property type="project" value="Ensembl"/>
</dbReference>
<dbReference type="Pfam" id="PF18589">
    <property type="entry name" value="ObR_Ig"/>
    <property type="match status" value="1"/>
</dbReference>
<evidence type="ECO:0000256" key="4">
    <source>
        <dbReference type="ARBA" id="ARBA00022989"/>
    </source>
</evidence>
<dbReference type="GeneTree" id="ENSGT00730000111209"/>
<organism evidence="11 12">
    <name type="scientific">Cynoglossus semilaevis</name>
    <name type="common">Tongue sole</name>
    <dbReference type="NCBI Taxonomy" id="244447"/>
    <lineage>
        <taxon>Eukaryota</taxon>
        <taxon>Metazoa</taxon>
        <taxon>Chordata</taxon>
        <taxon>Craniata</taxon>
        <taxon>Vertebrata</taxon>
        <taxon>Euteleostomi</taxon>
        <taxon>Actinopterygii</taxon>
        <taxon>Neopterygii</taxon>
        <taxon>Teleostei</taxon>
        <taxon>Neoteleostei</taxon>
        <taxon>Acanthomorphata</taxon>
        <taxon>Carangaria</taxon>
        <taxon>Pleuronectiformes</taxon>
        <taxon>Pleuronectoidei</taxon>
        <taxon>Cynoglossidae</taxon>
        <taxon>Cynoglossinae</taxon>
        <taxon>Cynoglossus</taxon>
    </lineage>
</organism>
<evidence type="ECO:0000256" key="1">
    <source>
        <dbReference type="ARBA" id="ARBA00004479"/>
    </source>
</evidence>
<dbReference type="InterPro" id="IPR013783">
    <property type="entry name" value="Ig-like_fold"/>
</dbReference>
<evidence type="ECO:0000259" key="10">
    <source>
        <dbReference type="PROSITE" id="PS50853"/>
    </source>
</evidence>
<dbReference type="Gene3D" id="2.60.40.10">
    <property type="entry name" value="Immunoglobulins"/>
    <property type="match status" value="4"/>
</dbReference>
<feature type="region of interest" description="Disordered" evidence="8">
    <location>
        <begin position="922"/>
        <end position="968"/>
    </location>
</feature>
<dbReference type="AlphaFoldDB" id="A0A3P8WSZ2"/>
<reference evidence="11 12" key="1">
    <citation type="journal article" date="2014" name="Nat. Genet.">
        <title>Whole-genome sequence of a flatfish provides insights into ZW sex chromosome evolution and adaptation to a benthic lifestyle.</title>
        <authorList>
            <person name="Chen S."/>
            <person name="Zhang G."/>
            <person name="Shao C."/>
            <person name="Huang Q."/>
            <person name="Liu G."/>
            <person name="Zhang P."/>
            <person name="Song W."/>
            <person name="An N."/>
            <person name="Chalopin D."/>
            <person name="Volff J.N."/>
            <person name="Hong Y."/>
            <person name="Li Q."/>
            <person name="Sha Z."/>
            <person name="Zhou H."/>
            <person name="Xie M."/>
            <person name="Yu Q."/>
            <person name="Liu Y."/>
            <person name="Xiang H."/>
            <person name="Wang N."/>
            <person name="Wu K."/>
            <person name="Yang C."/>
            <person name="Zhou Q."/>
            <person name="Liao X."/>
            <person name="Yang L."/>
            <person name="Hu Q."/>
            <person name="Zhang J."/>
            <person name="Meng L."/>
            <person name="Jin L."/>
            <person name="Tian Y."/>
            <person name="Lian J."/>
            <person name="Yang J."/>
            <person name="Miao G."/>
            <person name="Liu S."/>
            <person name="Liang Z."/>
            <person name="Yan F."/>
            <person name="Li Y."/>
            <person name="Sun B."/>
            <person name="Zhang H."/>
            <person name="Zhang J."/>
            <person name="Zhu Y."/>
            <person name="Du M."/>
            <person name="Zhao Y."/>
            <person name="Schartl M."/>
            <person name="Tang Q."/>
            <person name="Wang J."/>
        </authorList>
    </citation>
    <scope>NUCLEOTIDE SEQUENCE</scope>
</reference>
<feature type="transmembrane region" description="Helical" evidence="9">
    <location>
        <begin position="805"/>
        <end position="827"/>
    </location>
</feature>
<evidence type="ECO:0000256" key="7">
    <source>
        <dbReference type="ARBA" id="ARBA00023180"/>
    </source>
</evidence>
<dbReference type="GO" id="GO:0009897">
    <property type="term" value="C:external side of plasma membrane"/>
    <property type="evidence" value="ECO:0007669"/>
    <property type="project" value="TreeGrafter"/>
</dbReference>
<keyword evidence="4 9" id="KW-1133">Transmembrane helix</keyword>
<dbReference type="GO" id="GO:0003323">
    <property type="term" value="P:type B pancreatic cell development"/>
    <property type="evidence" value="ECO:0007669"/>
    <property type="project" value="Ensembl"/>
</dbReference>
<sequence>MFSLMCHYLFHLSLHRVSFPMLMILGHIFLATNGVWCLELRDGVSLQAGVVNLPWKDEVCCDSLTGGGKEDLKTNSTESNLLHCSIRSFTNTSLPVKPSGHGSSFNTGICLDILCRLDESWEKLTCELTSNGPTSTSREAGRMAISLQRVSQNGGSQAESVSHKPVVCEDYDSIICSVVLDSTPTFISVEVVSISDNISSQPVYLRIPAQPGKPSPPVNLSHVQTIQPELILMWNDAEYDPATDLMRYEVRYSFNRTHPDWQVVSVRGQRRVSLDLQHSINYTTQVRRSRLGESSLWSDWSESYYIYIKTVSYIPEIGLTRPGENITVYCVFNDPSIDASMAVWTLNMNQQLPQSQYHAVNRWVSQITLQPSQSRMYDLLQCTQEWSLPCSKIYIQGSSIDINCVTSGGIDAMECRWNCKQWRKTEFQYRWAYLSCKEMEEMDRAGENVGETGPPCLQVTSQENMCTIQTLRMSCYKMWLEMPSESGPISSKPIYLSPLDHVKPQPPTNVKAVSLARGVLSVTWECPLLPVEGLQCQFQYHSPSAVRAQPEWKVQSPVRDPWSEVVVPHMCRVYVVQVRCMPANGSGYWSEWSETVYSTPQNSRAPERGPDFWRVLQDDPNTNQTNVTLLFEDLPTSRHSYCVDGFKIHHQTSTGPVISRSVELVSSYSFEWNQEVQTVTVEAYNSLGSSTNNINMTLEKPPKRHCVQNFHVLVVNSTCVSLSWSLLENSSVPLFMVVQWFPHWQHHHKVQSRKTWARPPYTAGPVYLTGEFFGSEEYGFYLYPVFAHGEGEPVYTLAAPRGDPAAFMMVLLVSFLSVILVVILILSKNQMKRFVWKDVPDPNKSSWAKGKDFKQAGFQHLFQTPEGLPAWPLLLPSENISHVVIVDKPDLCTLTRAISLPPESDTELDHSGEFTELSGLMMGEAPPLDHLNTSTMSLPRIDDLLPDDSRTDQHPDSAENSAQSSVTYSTVMPPDMKEEQHCHYREGSGSSSSDEGNFSANNSDISESIPCGLQELGSCQGGEVDDPRRSCSYNSVEELSETSEQEDEGEAGREKDLYYLKVEYPEEEEEEDEEGEREDNEWHREGAAKLKVHKNILLNRSDCCVESQPLLRAEDPGTPVETLASLLYLPQFRTAPCVRQLSESQTQL</sequence>
<dbReference type="Proteomes" id="UP000265120">
    <property type="component" value="Chromosome 2"/>
</dbReference>
<dbReference type="GO" id="GO:0030728">
    <property type="term" value="P:ovulation"/>
    <property type="evidence" value="ECO:0007669"/>
    <property type="project" value="Ensembl"/>
</dbReference>
<feature type="region of interest" description="Disordered" evidence="8">
    <location>
        <begin position="980"/>
        <end position="1059"/>
    </location>
</feature>
<dbReference type="GO" id="GO:0060828">
    <property type="term" value="P:regulation of canonical Wnt signaling pathway"/>
    <property type="evidence" value="ECO:0007669"/>
    <property type="project" value="Ensembl"/>
</dbReference>
<keyword evidence="7" id="KW-0325">Glycoprotein</keyword>
<feature type="compositionally biased region" description="Basic and acidic residues" evidence="8">
    <location>
        <begin position="940"/>
        <end position="957"/>
    </location>
</feature>
<keyword evidence="2 9" id="KW-0812">Transmembrane</keyword>
<dbReference type="PROSITE" id="PS50853">
    <property type="entry name" value="FN3"/>
    <property type="match status" value="2"/>
</dbReference>
<dbReference type="InterPro" id="IPR041182">
    <property type="entry name" value="LEP-R_IGD"/>
</dbReference>
<dbReference type="GO" id="GO:0009749">
    <property type="term" value="P:response to glucose"/>
    <property type="evidence" value="ECO:0007669"/>
    <property type="project" value="Ensembl"/>
</dbReference>
<dbReference type="InterPro" id="IPR003961">
    <property type="entry name" value="FN3_dom"/>
</dbReference>
<name>A0A3P8WSZ2_CYNSE</name>
<dbReference type="SMART" id="SM00060">
    <property type="entry name" value="FN3"/>
    <property type="match status" value="3"/>
</dbReference>
<evidence type="ECO:0000256" key="9">
    <source>
        <dbReference type="SAM" id="Phobius"/>
    </source>
</evidence>
<keyword evidence="12" id="KW-1185">Reference proteome</keyword>
<dbReference type="GO" id="GO:0004896">
    <property type="term" value="F:cytokine receptor activity"/>
    <property type="evidence" value="ECO:0007669"/>
    <property type="project" value="TreeGrafter"/>
</dbReference>
<evidence type="ECO:0000256" key="5">
    <source>
        <dbReference type="ARBA" id="ARBA00023136"/>
    </source>
</evidence>
<evidence type="ECO:0000256" key="2">
    <source>
        <dbReference type="ARBA" id="ARBA00022692"/>
    </source>
</evidence>
<dbReference type="SUPFAM" id="SSF49265">
    <property type="entry name" value="Fibronectin type III"/>
    <property type="match status" value="3"/>
</dbReference>
<dbReference type="GO" id="GO:0043010">
    <property type="term" value="P:camera-type eye development"/>
    <property type="evidence" value="ECO:0007669"/>
    <property type="project" value="Ensembl"/>
</dbReference>
<protein>
    <submittedName>
        <fullName evidence="11">Leptin receptor</fullName>
    </submittedName>
</protein>
<reference evidence="11" key="2">
    <citation type="submission" date="2025-08" db="UniProtKB">
        <authorList>
            <consortium name="Ensembl"/>
        </authorList>
    </citation>
    <scope>IDENTIFICATION</scope>
</reference>
<evidence type="ECO:0000256" key="3">
    <source>
        <dbReference type="ARBA" id="ARBA00022729"/>
    </source>
</evidence>
<dbReference type="PANTHER" id="PTHR23037:SF44">
    <property type="entry name" value="LEPTIN RECEPTOR"/>
    <property type="match status" value="1"/>
</dbReference>
<dbReference type="PANTHER" id="PTHR23037">
    <property type="entry name" value="CYTOKINE RECEPTOR"/>
    <property type="match status" value="1"/>
</dbReference>
<dbReference type="GO" id="GO:0007399">
    <property type="term" value="P:nervous system development"/>
    <property type="evidence" value="ECO:0007669"/>
    <property type="project" value="Ensembl"/>
</dbReference>
<dbReference type="STRING" id="244447.ENSCSEP00000027750"/>
<keyword evidence="3" id="KW-0732">Signal</keyword>
<feature type="compositionally biased region" description="Polar residues" evidence="8">
    <location>
        <begin position="958"/>
        <end position="968"/>
    </location>
</feature>
<feature type="compositionally biased region" description="Polar residues" evidence="8">
    <location>
        <begin position="994"/>
        <end position="1006"/>
    </location>
</feature>
<dbReference type="Ensembl" id="ENSCSET00000028121.1">
    <property type="protein sequence ID" value="ENSCSEP00000027750.1"/>
    <property type="gene ID" value="ENSCSEG00000017688.1"/>
</dbReference>